<organism evidence="1 2">
    <name type="scientific">Ancylostoma ceylanicum</name>
    <dbReference type="NCBI Taxonomy" id="53326"/>
    <lineage>
        <taxon>Eukaryota</taxon>
        <taxon>Metazoa</taxon>
        <taxon>Ecdysozoa</taxon>
        <taxon>Nematoda</taxon>
        <taxon>Chromadorea</taxon>
        <taxon>Rhabditida</taxon>
        <taxon>Rhabditina</taxon>
        <taxon>Rhabditomorpha</taxon>
        <taxon>Strongyloidea</taxon>
        <taxon>Ancylostomatidae</taxon>
        <taxon>Ancylostomatinae</taxon>
        <taxon>Ancylostoma</taxon>
    </lineage>
</organism>
<reference evidence="2" key="1">
    <citation type="journal article" date="2015" name="Nat. Genet.">
        <title>The genome and transcriptome of the zoonotic hookworm Ancylostoma ceylanicum identify infection-specific gene families.</title>
        <authorList>
            <person name="Schwarz E.M."/>
            <person name="Hu Y."/>
            <person name="Antoshechkin I."/>
            <person name="Miller M.M."/>
            <person name="Sternberg P.W."/>
            <person name="Aroian R.V."/>
        </authorList>
    </citation>
    <scope>NUCLEOTIDE SEQUENCE</scope>
    <source>
        <strain evidence="2">HY135</strain>
    </source>
</reference>
<dbReference type="EMBL" id="JARK01001359">
    <property type="protein sequence ID" value="EYC20089.1"/>
    <property type="molecule type" value="Genomic_DNA"/>
</dbReference>
<proteinExistence type="predicted"/>
<gene>
    <name evidence="1" type="primary">Acey_s0023.g861</name>
    <name evidence="1" type="ORF">Y032_0023g861</name>
</gene>
<evidence type="ECO:0000313" key="1">
    <source>
        <dbReference type="EMBL" id="EYC20089.1"/>
    </source>
</evidence>
<evidence type="ECO:0000313" key="2">
    <source>
        <dbReference type="Proteomes" id="UP000024635"/>
    </source>
</evidence>
<sequence>MRWTGSTAGRKYFKMAGEGRVQRVIDVRHKYFRRTPRMVFKAAVGHIWHDQISQAVLEAGREHRGDPRGAFPDEVQEMMVAEDV</sequence>
<dbReference type="Proteomes" id="UP000024635">
    <property type="component" value="Unassembled WGS sequence"/>
</dbReference>
<keyword evidence="2" id="KW-1185">Reference proteome</keyword>
<accession>A0A016UXH0</accession>
<name>A0A016UXH0_9BILA</name>
<protein>
    <submittedName>
        <fullName evidence="1">Uncharacterized protein</fullName>
    </submittedName>
</protein>
<comment type="caution">
    <text evidence="1">The sequence shown here is derived from an EMBL/GenBank/DDBJ whole genome shotgun (WGS) entry which is preliminary data.</text>
</comment>
<dbReference type="AlphaFoldDB" id="A0A016UXH0"/>